<accession>A0A2V2UM71</accession>
<evidence type="ECO:0000313" key="3">
    <source>
        <dbReference type="Proteomes" id="UP000246121"/>
    </source>
</evidence>
<dbReference type="AlphaFoldDB" id="A0A2V2UM71"/>
<protein>
    <submittedName>
        <fullName evidence="2">SLACS retrotransposable element</fullName>
    </submittedName>
</protein>
<dbReference type="VEuPathDB" id="TriTrypDB:TcBrA4_0007650"/>
<dbReference type="Proteomes" id="UP000246121">
    <property type="component" value="Unassembled WGS sequence"/>
</dbReference>
<reference evidence="2 3" key="1">
    <citation type="journal article" date="2018" name="Microb. Genom.">
        <title>Expanding an expanded genome: long-read sequencing of Trypanosoma cruzi.</title>
        <authorList>
            <person name="Berna L."/>
            <person name="Rodriguez M."/>
            <person name="Chiribao M.L."/>
            <person name="Parodi-Talice A."/>
            <person name="Pita S."/>
            <person name="Rijo G."/>
            <person name="Alvarez-Valin F."/>
            <person name="Robello C."/>
        </authorList>
    </citation>
    <scope>NUCLEOTIDE SEQUENCE [LARGE SCALE GENOMIC DNA]</scope>
    <source>
        <strain evidence="2 3">Dm28c</strain>
    </source>
</reference>
<dbReference type="VEuPathDB" id="TriTrypDB:C3747_562g15"/>
<comment type="caution">
    <text evidence="2">The sequence shown here is derived from an EMBL/GenBank/DDBJ whole genome shotgun (WGS) entry which is preliminary data.</text>
</comment>
<dbReference type="VEuPathDB" id="TriTrypDB:C4B63_176g21"/>
<evidence type="ECO:0000256" key="1">
    <source>
        <dbReference type="SAM" id="MobiDB-lite"/>
    </source>
</evidence>
<dbReference type="EMBL" id="PRFA01000176">
    <property type="protein sequence ID" value="PWU85179.1"/>
    <property type="molecule type" value="Genomic_DNA"/>
</dbReference>
<feature type="compositionally biased region" description="Basic residues" evidence="1">
    <location>
        <begin position="506"/>
        <end position="518"/>
    </location>
</feature>
<dbReference type="VEuPathDB" id="TriTrypDB:TcG_10141"/>
<sequence>MAYSNRGMPMPFDFRNGRTDSDWTTGGKRQQPPRYMTRSSAASRTPFIHRDSVDPSQLQDIITAATTEAIKRLTSPTNGRYTDNNGNRSWRSRSGRPPRRDAEILWRSQPPQGGPQMMQGGNRSWQYRDQQPRRYRSQSSLERHNTTAQVPRRTQQEVRSGSQGVRRGASHEQRGPQSSTATPSFPGRREVAQGLPHAGFRGQLTRPKNPHAAIAALAELELQAYQEKHQRYIGATKTLVPWWTALYQSGAQNYHCPLCSFNRPGEHDVFYHCRQAHPTYDKCYPYRLHLNGHCTFPVEKSCSLNAVLAVLSHYEDESQLSQEVRSTYTVPCRENTERIIRAMEVNLPLAPVSALELLIKNDSKLRAYVFHNGGWPESNAKSAGGPCQWRMRIRPTREILQDEPAVITLQPGKRAPIHLTQTLMMQQYRSTWISEEHVCAGEQLARHHPQWAMTATKSRKFDDRGGTGVWPLGQASDGGGGDPICDPPTASKRHGGVWTGGPSGHQRPKPRRRLHTKRSTKDTEWVMIDGMVQKVQRKPLNTHKVILCLYRRLYAGDGTGGRRGGRMSKNRRRVTGSRTAAR</sequence>
<feature type="compositionally biased region" description="Basic residues" evidence="1">
    <location>
        <begin position="563"/>
        <end position="582"/>
    </location>
</feature>
<feature type="region of interest" description="Disordered" evidence="1">
    <location>
        <begin position="73"/>
        <end position="191"/>
    </location>
</feature>
<dbReference type="VEuPathDB" id="TriTrypDB:TcYC6_0064990"/>
<feature type="compositionally biased region" description="Polar residues" evidence="1">
    <location>
        <begin position="146"/>
        <end position="163"/>
    </location>
</feature>
<feature type="region of interest" description="Disordered" evidence="1">
    <location>
        <begin position="558"/>
        <end position="582"/>
    </location>
</feature>
<gene>
    <name evidence="2" type="ORF">C4B63_176g21</name>
</gene>
<name>A0A2V2UM71_TRYCR</name>
<feature type="region of interest" description="Disordered" evidence="1">
    <location>
        <begin position="472"/>
        <end position="521"/>
    </location>
</feature>
<feature type="region of interest" description="Disordered" evidence="1">
    <location>
        <begin position="1"/>
        <end position="53"/>
    </location>
</feature>
<organism evidence="2 3">
    <name type="scientific">Trypanosoma cruzi</name>
    <dbReference type="NCBI Taxonomy" id="5693"/>
    <lineage>
        <taxon>Eukaryota</taxon>
        <taxon>Discoba</taxon>
        <taxon>Euglenozoa</taxon>
        <taxon>Kinetoplastea</taxon>
        <taxon>Metakinetoplastina</taxon>
        <taxon>Trypanosomatida</taxon>
        <taxon>Trypanosomatidae</taxon>
        <taxon>Trypanosoma</taxon>
        <taxon>Schizotrypanum</taxon>
    </lineage>
</organism>
<proteinExistence type="predicted"/>
<dbReference type="VEuPathDB" id="TriTrypDB:ECC02_012795"/>
<feature type="compositionally biased region" description="Low complexity" evidence="1">
    <location>
        <begin position="109"/>
        <end position="121"/>
    </location>
</feature>
<feature type="compositionally biased region" description="Polar residues" evidence="1">
    <location>
        <begin position="74"/>
        <end position="83"/>
    </location>
</feature>
<evidence type="ECO:0000313" key="2">
    <source>
        <dbReference type="EMBL" id="PWU85179.1"/>
    </source>
</evidence>
<dbReference type="VEuPathDB" id="TriTrypDB:TcBrA4_0007720"/>